<sequence length="394" mass="44858">MINLLILYNPYYQERVIESHLEVLKSSGKVAFGKVRSKLKNSLEVPENPLDLSSLQKELSAQKARDKNAYLQLFLTDYANLYVAKVEQILETLESSSGIIPSYYAQKALSIDVYFIITDLREIVRNDFATLRDKYLAGFRTPDFGGHTYAIYGNSYSYPLKITQKMEVDYFSDENLQNAEADTTQQAVHKKHFLTLFKSVEFLAMQENLAHFVLGETLLYALHPNSFENLVYAELEFRANKNDTAYDFSGVVLRYAKAFEQECRAFVRALIIELAKTHSAVLEIPYEENGHKKQVSDLLQSSTLLGVYGYLLKGELRAHIDKYAKQNPKISSVVKHLVSGIRAIQTLRNPAAHGEKSSINQASDIRNKILGIGQYSLISSIVKTRLEMQKEQER</sequence>
<dbReference type="AlphaFoldDB" id="V8C9Y4"/>
<organism evidence="1 2">
    <name type="scientific">Helicobacter macacae MIT 99-5501</name>
    <dbReference type="NCBI Taxonomy" id="1357400"/>
    <lineage>
        <taxon>Bacteria</taxon>
        <taxon>Pseudomonadati</taxon>
        <taxon>Campylobacterota</taxon>
        <taxon>Epsilonproteobacteria</taxon>
        <taxon>Campylobacterales</taxon>
        <taxon>Helicobacteraceae</taxon>
        <taxon>Helicobacter</taxon>
    </lineage>
</organism>
<proteinExistence type="predicted"/>
<dbReference type="eggNOG" id="ENOG50317TJ">
    <property type="taxonomic scope" value="Bacteria"/>
</dbReference>
<dbReference type="Proteomes" id="UP000018731">
    <property type="component" value="Unassembled WGS sequence"/>
</dbReference>
<gene>
    <name evidence="1" type="ORF">HMPREF2086_01336</name>
</gene>
<dbReference type="NCBIfam" id="NF041917">
    <property type="entry name" value="HP0729_fam"/>
    <property type="match status" value="1"/>
</dbReference>
<accession>V8C9Y4</accession>
<dbReference type="OrthoDB" id="5329940at2"/>
<evidence type="ECO:0000313" key="1">
    <source>
        <dbReference type="EMBL" id="ETD23531.1"/>
    </source>
</evidence>
<dbReference type="STRING" id="1357400.HMPREF2086_01336"/>
<dbReference type="EMBL" id="AZJI01000005">
    <property type="protein sequence ID" value="ETD23531.1"/>
    <property type="molecule type" value="Genomic_DNA"/>
</dbReference>
<dbReference type="InterPro" id="IPR049682">
    <property type="entry name" value="HP0729-like"/>
</dbReference>
<keyword evidence="2" id="KW-1185">Reference proteome</keyword>
<protein>
    <recommendedName>
        <fullName evidence="3">ATP-binding protein</fullName>
    </recommendedName>
</protein>
<evidence type="ECO:0008006" key="3">
    <source>
        <dbReference type="Google" id="ProtNLM"/>
    </source>
</evidence>
<comment type="caution">
    <text evidence="1">The sequence shown here is derived from an EMBL/GenBank/DDBJ whole genome shotgun (WGS) entry which is preliminary data.</text>
</comment>
<dbReference type="RefSeq" id="WP_023928078.1">
    <property type="nucleotide sequence ID" value="NZ_KI669454.1"/>
</dbReference>
<reference evidence="1 2" key="1">
    <citation type="journal article" date="2014" name="Genome Announc.">
        <title>Draft genome sequences of six enterohepatic helicobacter species isolated from humans and one from rhesus macaques.</title>
        <authorList>
            <person name="Shen Z."/>
            <person name="Sheh A."/>
            <person name="Young S.K."/>
            <person name="Abouelliel A."/>
            <person name="Ward D.V."/>
            <person name="Earl A.M."/>
            <person name="Fox J.G."/>
        </authorList>
    </citation>
    <scope>NUCLEOTIDE SEQUENCE [LARGE SCALE GENOMIC DNA]</scope>
    <source>
        <strain evidence="1 2">MIT 99-5501</strain>
    </source>
</reference>
<evidence type="ECO:0000313" key="2">
    <source>
        <dbReference type="Proteomes" id="UP000018731"/>
    </source>
</evidence>
<dbReference type="PATRIC" id="fig|1357400.3.peg.1782"/>
<dbReference type="HOGENOM" id="CLU_066843_0_0_7"/>
<name>V8C9Y4_9HELI</name>